<dbReference type="Proteomes" id="UP000429607">
    <property type="component" value="Unassembled WGS sequence"/>
</dbReference>
<dbReference type="AlphaFoldDB" id="A0A6A3M522"/>
<gene>
    <name evidence="2" type="ORF">PR001_g9552</name>
    <name evidence="1" type="ORF">PR002_g11173</name>
    <name evidence="3" type="ORF">PR003_g12627</name>
</gene>
<proteinExistence type="predicted"/>
<evidence type="ECO:0000313" key="1">
    <source>
        <dbReference type="EMBL" id="KAE9025538.1"/>
    </source>
</evidence>
<dbReference type="Proteomes" id="UP000434957">
    <property type="component" value="Unassembled WGS sequence"/>
</dbReference>
<organism evidence="1 6">
    <name type="scientific">Phytophthora rubi</name>
    <dbReference type="NCBI Taxonomy" id="129364"/>
    <lineage>
        <taxon>Eukaryota</taxon>
        <taxon>Sar</taxon>
        <taxon>Stramenopiles</taxon>
        <taxon>Oomycota</taxon>
        <taxon>Peronosporomycetes</taxon>
        <taxon>Peronosporales</taxon>
        <taxon>Peronosporaceae</taxon>
        <taxon>Phytophthora</taxon>
    </lineage>
</organism>
<evidence type="ECO:0000313" key="3">
    <source>
        <dbReference type="EMBL" id="KAE9336205.1"/>
    </source>
</evidence>
<comment type="caution">
    <text evidence="1">The sequence shown here is derived from an EMBL/GenBank/DDBJ whole genome shotgun (WGS) entry which is preliminary data.</text>
</comment>
<reference evidence="4 6" key="1">
    <citation type="submission" date="2018-09" db="EMBL/GenBank/DDBJ databases">
        <title>Genomic investigation of the strawberry pathogen Phytophthora fragariae indicates pathogenicity is determined by transcriptional variation in three key races.</title>
        <authorList>
            <person name="Adams T.M."/>
            <person name="Armitage A.D."/>
            <person name="Sobczyk M.K."/>
            <person name="Bates H.J."/>
            <person name="Dunwell J.M."/>
            <person name="Nellist C.F."/>
            <person name="Harrison R.J."/>
        </authorList>
    </citation>
    <scope>NUCLEOTIDE SEQUENCE [LARGE SCALE GENOMIC DNA]</scope>
    <source>
        <strain evidence="2 4">SCRP249</strain>
        <strain evidence="1 6">SCRP324</strain>
        <strain evidence="3 5">SCRP333</strain>
    </source>
</reference>
<name>A0A6A3M522_9STRA</name>
<protein>
    <submittedName>
        <fullName evidence="1">Uncharacterized protein</fullName>
    </submittedName>
</protein>
<evidence type="ECO:0000313" key="5">
    <source>
        <dbReference type="Proteomes" id="UP000434957"/>
    </source>
</evidence>
<dbReference type="Proteomes" id="UP000435112">
    <property type="component" value="Unassembled WGS sequence"/>
</dbReference>
<evidence type="ECO:0000313" key="2">
    <source>
        <dbReference type="EMBL" id="KAE9034878.1"/>
    </source>
</evidence>
<dbReference type="EMBL" id="QXFT01000767">
    <property type="protein sequence ID" value="KAE9336205.1"/>
    <property type="molecule type" value="Genomic_DNA"/>
</dbReference>
<accession>A0A6A3M522</accession>
<evidence type="ECO:0000313" key="6">
    <source>
        <dbReference type="Proteomes" id="UP000435112"/>
    </source>
</evidence>
<dbReference type="EMBL" id="QXFU01000659">
    <property type="protein sequence ID" value="KAE9025538.1"/>
    <property type="molecule type" value="Genomic_DNA"/>
</dbReference>
<keyword evidence="5" id="KW-1185">Reference proteome</keyword>
<dbReference type="EMBL" id="QXFV01000533">
    <property type="protein sequence ID" value="KAE9034878.1"/>
    <property type="molecule type" value="Genomic_DNA"/>
</dbReference>
<sequence>MVVHDVCVWLNHQTLVSVSTRILNGAEASARSKADCRRLEQHAVLEHVHVAHVWRKAVSSWLSADSDVAVSAGPLSILGRHVCGFGDDNAHGGCGGDDTS</sequence>
<evidence type="ECO:0000313" key="4">
    <source>
        <dbReference type="Proteomes" id="UP000429607"/>
    </source>
</evidence>